<dbReference type="Pfam" id="PF01833">
    <property type="entry name" value="TIG"/>
    <property type="match status" value="1"/>
</dbReference>
<evidence type="ECO:0000313" key="11">
    <source>
        <dbReference type="Proteomes" id="UP000436858"/>
    </source>
</evidence>
<dbReference type="DNASU" id="1073128"/>
<evidence type="ECO:0000259" key="3">
    <source>
        <dbReference type="Pfam" id="PF01833"/>
    </source>
</evidence>
<reference evidence="6" key="3">
    <citation type="submission" date="2021-02" db="EMBL/GenBank/DDBJ databases">
        <title>Infant gut strain persistence is associated with maternal origin, phylogeny, and functional potential including surface adhesion and iron acquisition.</title>
        <authorList>
            <person name="Lou Y.C."/>
        </authorList>
    </citation>
    <scope>NUCLEOTIDE SEQUENCE</scope>
    <source>
        <strain evidence="6">L3_082_243G1_dasL3_082_243G1_maxbin2.maxbin.015s ta_sub</strain>
    </source>
</reference>
<dbReference type="InterPro" id="IPR014756">
    <property type="entry name" value="Ig_E-set"/>
</dbReference>
<dbReference type="KEGG" id="btho:Btheta7330_04804"/>
<dbReference type="GeneID" id="60924670"/>
<accession>A0A0P0FG42</accession>
<dbReference type="SUPFAM" id="SSF81296">
    <property type="entry name" value="E set domains"/>
    <property type="match status" value="1"/>
</dbReference>
<dbReference type="SUPFAM" id="SSF63825">
    <property type="entry name" value="YWTD domain"/>
    <property type="match status" value="1"/>
</dbReference>
<evidence type="ECO:0000256" key="1">
    <source>
        <dbReference type="ARBA" id="ARBA00022737"/>
    </source>
</evidence>
<feature type="signal peptide" evidence="2">
    <location>
        <begin position="1"/>
        <end position="28"/>
    </location>
</feature>
<dbReference type="PROSITE" id="PS51257">
    <property type="entry name" value="PROKAR_LIPOPROTEIN"/>
    <property type="match status" value="1"/>
</dbReference>
<name>A0A0P0FG42_BACT4</name>
<dbReference type="InterPro" id="IPR002909">
    <property type="entry name" value="IPT_dom"/>
</dbReference>
<dbReference type="Proteomes" id="UP000782901">
    <property type="component" value="Unassembled WGS sequence"/>
</dbReference>
<evidence type="ECO:0000313" key="10">
    <source>
        <dbReference type="Proteomes" id="UP000284785"/>
    </source>
</evidence>
<evidence type="ECO:0000313" key="9">
    <source>
        <dbReference type="EMBL" id="UYU70134.1"/>
    </source>
</evidence>
<dbReference type="Proteomes" id="UP001217776">
    <property type="component" value="Unassembled WGS sequence"/>
</dbReference>
<keyword evidence="2" id="KW-0732">Signal</keyword>
<evidence type="ECO:0000313" key="12">
    <source>
        <dbReference type="Proteomes" id="UP000460317"/>
    </source>
</evidence>
<dbReference type="Pfam" id="PF01436">
    <property type="entry name" value="NHL"/>
    <property type="match status" value="1"/>
</dbReference>
<dbReference type="CDD" id="cd00603">
    <property type="entry name" value="IPT_PCSR"/>
    <property type="match status" value="1"/>
</dbReference>
<dbReference type="Proteomes" id="UP000284785">
    <property type="component" value="Unassembled WGS sequence"/>
</dbReference>
<dbReference type="AlphaFoldDB" id="A0A0P0FG42"/>
<dbReference type="InterPro" id="IPR011042">
    <property type="entry name" value="6-blade_b-propeller_TolB-like"/>
</dbReference>
<dbReference type="EMBL" id="WCRY01000048">
    <property type="protein sequence ID" value="KAB4470458.1"/>
    <property type="molecule type" value="Genomic_DNA"/>
</dbReference>
<dbReference type="EMBL" id="CP083681">
    <property type="protein sequence ID" value="UYU70134.1"/>
    <property type="molecule type" value="Genomic_DNA"/>
</dbReference>
<dbReference type="Proteomes" id="UP000460317">
    <property type="component" value="Unassembled WGS sequence"/>
</dbReference>
<dbReference type="Gene3D" id="2.60.40.10">
    <property type="entry name" value="Immunoglobulins"/>
    <property type="match status" value="1"/>
</dbReference>
<dbReference type="EMBL" id="QSJP01000053">
    <property type="protein sequence ID" value="RHD78749.1"/>
    <property type="molecule type" value="Genomic_DNA"/>
</dbReference>
<organism evidence="5 11">
    <name type="scientific">Bacteroides thetaiotaomicron</name>
    <dbReference type="NCBI Taxonomy" id="818"/>
    <lineage>
        <taxon>Bacteria</taxon>
        <taxon>Pseudomonadati</taxon>
        <taxon>Bacteroidota</taxon>
        <taxon>Bacteroidia</taxon>
        <taxon>Bacteroidales</taxon>
        <taxon>Bacteroidaceae</taxon>
        <taxon>Bacteroides</taxon>
    </lineage>
</organism>
<dbReference type="EMBL" id="WCSB01000044">
    <property type="protein sequence ID" value="KAB4447376.1"/>
    <property type="molecule type" value="Genomic_DNA"/>
</dbReference>
<dbReference type="InterPro" id="IPR001258">
    <property type="entry name" value="NHL_repeat"/>
</dbReference>
<dbReference type="InterPro" id="IPR013783">
    <property type="entry name" value="Ig-like_fold"/>
</dbReference>
<dbReference type="Proteomes" id="UP000436858">
    <property type="component" value="Unassembled WGS sequence"/>
</dbReference>
<dbReference type="Proteomes" id="UP001156216">
    <property type="component" value="Chromosome"/>
</dbReference>
<reference evidence="9" key="4">
    <citation type="submission" date="2021-06" db="EMBL/GenBank/DDBJ databases">
        <title>Interrogation of the integrated mobile genetic elements in gut-associated Bacteroides with a consensus prediction approach.</title>
        <authorList>
            <person name="Campbell D.E."/>
            <person name="Leigh J.R."/>
            <person name="Kim T."/>
            <person name="England W."/>
            <person name="Whitaker R.J."/>
            <person name="Degnan P.H."/>
        </authorList>
    </citation>
    <scope>NUCLEOTIDE SEQUENCE</scope>
    <source>
        <strain evidence="9">VPI-BTDOT2</strain>
    </source>
</reference>
<dbReference type="EMBL" id="JAQNVG010000045">
    <property type="protein sequence ID" value="MDC2238231.1"/>
    <property type="molecule type" value="Genomic_DNA"/>
</dbReference>
<dbReference type="PANTHER" id="PTHR13833:SF71">
    <property type="entry name" value="NHL DOMAIN-CONTAINING PROTEIN"/>
    <property type="match status" value="1"/>
</dbReference>
<evidence type="ECO:0000313" key="4">
    <source>
        <dbReference type="EMBL" id="KAB4447376.1"/>
    </source>
</evidence>
<feature type="chain" id="PRO_5002966900" evidence="2">
    <location>
        <begin position="29"/>
        <end position="513"/>
    </location>
</feature>
<gene>
    <name evidence="8" type="ORF">DW780_28415</name>
    <name evidence="5" type="ORF">GAN91_26360</name>
    <name evidence="4" type="ORF">GAN93_24115</name>
    <name evidence="6" type="ORF">KHY35_22385</name>
    <name evidence="9" type="ORF">KQP59_17880</name>
    <name evidence="7" type="ORF">PO127_21025</name>
</gene>
<proteinExistence type="predicted"/>
<reference evidence="8 10" key="1">
    <citation type="submission" date="2018-08" db="EMBL/GenBank/DDBJ databases">
        <title>A genome reference for cultivated species of the human gut microbiota.</title>
        <authorList>
            <person name="Zou Y."/>
            <person name="Xue W."/>
            <person name="Luo G."/>
        </authorList>
    </citation>
    <scope>NUCLEOTIDE SEQUENCE [LARGE SCALE GENOMIC DNA]</scope>
    <source>
        <strain evidence="8 10">AM30-26</strain>
    </source>
</reference>
<evidence type="ECO:0000313" key="5">
    <source>
        <dbReference type="EMBL" id="KAB4470458.1"/>
    </source>
</evidence>
<reference evidence="11 12" key="2">
    <citation type="journal article" date="2019" name="Nat. Med.">
        <title>A library of human gut bacterial isolates paired with longitudinal multiomics data enables mechanistic microbiome research.</title>
        <authorList>
            <person name="Poyet M."/>
            <person name="Groussin M."/>
            <person name="Gibbons S.M."/>
            <person name="Avila-Pacheco J."/>
            <person name="Jiang X."/>
            <person name="Kearney S.M."/>
            <person name="Perrotta A.R."/>
            <person name="Berdy B."/>
            <person name="Zhao S."/>
            <person name="Lieberman T.D."/>
            <person name="Swanson P.K."/>
            <person name="Smith M."/>
            <person name="Roesemann S."/>
            <person name="Alexander J.E."/>
            <person name="Rich S.A."/>
            <person name="Livny J."/>
            <person name="Vlamakis H."/>
            <person name="Clish C."/>
            <person name="Bullock K."/>
            <person name="Deik A."/>
            <person name="Scott J."/>
            <person name="Pierce K.A."/>
            <person name="Xavier R.J."/>
            <person name="Alm E.J."/>
        </authorList>
    </citation>
    <scope>NUCLEOTIDE SEQUENCE [LARGE SCALE GENOMIC DNA]</scope>
    <source>
        <strain evidence="5 11">BIOML-A162</strain>
        <strain evidence="4 12">BIOML-A165</strain>
    </source>
</reference>
<dbReference type="RefSeq" id="WP_008767674.1">
    <property type="nucleotide sequence ID" value="NZ_BAABXH010000005.1"/>
</dbReference>
<keyword evidence="1" id="KW-0677">Repeat</keyword>
<evidence type="ECO:0000256" key="2">
    <source>
        <dbReference type="SAM" id="SignalP"/>
    </source>
</evidence>
<feature type="domain" description="IPT/TIG" evidence="3">
    <location>
        <begin position="54"/>
        <end position="136"/>
    </location>
</feature>
<reference evidence="7" key="5">
    <citation type="submission" date="2022-10" db="EMBL/GenBank/DDBJ databases">
        <title>Human gut microbiome strain richness.</title>
        <authorList>
            <person name="Chen-Liaw A."/>
        </authorList>
    </citation>
    <scope>NUCLEOTIDE SEQUENCE</scope>
    <source>
        <strain evidence="7">1001283st1_A3_1001283B150304_161114</strain>
    </source>
</reference>
<dbReference type="PANTHER" id="PTHR13833">
    <property type="match status" value="1"/>
</dbReference>
<accession>C6IUH0</accession>
<dbReference type="Gene3D" id="2.120.10.30">
    <property type="entry name" value="TolB, C-terminal domain"/>
    <property type="match status" value="1"/>
</dbReference>
<protein>
    <submittedName>
        <fullName evidence="6">IPT/TIG domain-containing protein</fullName>
    </submittedName>
</protein>
<evidence type="ECO:0000313" key="6">
    <source>
        <dbReference type="EMBL" id="MBS5413423.1"/>
    </source>
</evidence>
<sequence>MNLKSNKKSKFWCIPYVMLTLLAFFLGSCDDGKEVSPITGSGGTPFNPAFPIRIDSIYPKAGSAGQRVLIYGENFGNNPSQLEVYIGGQKSSVVNVKSTYMYCLMPSKAYEGDIQVTIKDGEKTYTSEKSDVRFEYQRLKVVSTLLGEVNPQISDKKKNFEIKDGPFDNCGGVANPCFMKWDPEYPELLYFAEDTSVDPEGVTGSGIRCIDFGRQQLYTILPRSEYGGYERGRSIDFFKDKDGVYHMVVATSQANATNPAVYMFDRVSDTTKPCGFKWSNRRTIVNYNGCACAAIHPQNGDLYFTHFQKGHLYRVKKDILQEFVDGTRTTAVSPGTGADYMFTVQDKEWEFNIIIHPTGNYAYLMVINKHYILRSDYNGESFTTPYVVAGSANQNGYVDAVGNLAKFDSAYQGVFVKNDNYKGEIDEYDFYIADKHNHAIRILTPLGQVSTFAGRGSASLNSNPWGYVNGDLRKEARFERPKAIAYDEKTGIVYVGDAYNHRIRKIALEEFND</sequence>
<dbReference type="EMBL" id="JAGZEE010000053">
    <property type="protein sequence ID" value="MBS5413423.1"/>
    <property type="molecule type" value="Genomic_DNA"/>
</dbReference>
<evidence type="ECO:0000313" key="7">
    <source>
        <dbReference type="EMBL" id="MDC2238231.1"/>
    </source>
</evidence>
<evidence type="ECO:0000313" key="8">
    <source>
        <dbReference type="EMBL" id="RHD78749.1"/>
    </source>
</evidence>